<reference evidence="4" key="2">
    <citation type="journal article" date="2013" name="Nat. Genet.">
        <title>The draft genomes of soft-shell turtle and green sea turtle yield insights into the development and evolution of the turtle-specific body plan.</title>
        <authorList>
            <person name="Wang Z."/>
            <person name="Pascual-Anaya J."/>
            <person name="Zadissa A."/>
            <person name="Li W."/>
            <person name="Niimura Y."/>
            <person name="Huang Z."/>
            <person name="Li C."/>
            <person name="White S."/>
            <person name="Xiong Z."/>
            <person name="Fang D."/>
            <person name="Wang B."/>
            <person name="Ming Y."/>
            <person name="Chen Y."/>
            <person name="Zheng Y."/>
            <person name="Kuraku S."/>
            <person name="Pignatelli M."/>
            <person name="Herrero J."/>
            <person name="Beal K."/>
            <person name="Nozawa M."/>
            <person name="Li Q."/>
            <person name="Wang J."/>
            <person name="Zhang H."/>
            <person name="Yu L."/>
            <person name="Shigenobu S."/>
            <person name="Wang J."/>
            <person name="Liu J."/>
            <person name="Flicek P."/>
            <person name="Searle S."/>
            <person name="Wang J."/>
            <person name="Kuratani S."/>
            <person name="Yin Y."/>
            <person name="Aken B."/>
            <person name="Zhang G."/>
            <person name="Irie N."/>
        </authorList>
    </citation>
    <scope>NUCLEOTIDE SEQUENCE [LARGE SCALE GENOMIC DNA]</scope>
    <source>
        <strain evidence="4">Daiwa-1</strain>
    </source>
</reference>
<dbReference type="AlphaFoldDB" id="K7F182"/>
<evidence type="ECO:0000313" key="4">
    <source>
        <dbReference type="Proteomes" id="UP000007267"/>
    </source>
</evidence>
<feature type="region of interest" description="Disordered" evidence="1">
    <location>
        <begin position="48"/>
        <end position="85"/>
    </location>
</feature>
<organism evidence="3 4">
    <name type="scientific">Pelodiscus sinensis</name>
    <name type="common">Chinese softshell turtle</name>
    <name type="synonym">Trionyx sinensis</name>
    <dbReference type="NCBI Taxonomy" id="13735"/>
    <lineage>
        <taxon>Eukaryota</taxon>
        <taxon>Metazoa</taxon>
        <taxon>Chordata</taxon>
        <taxon>Craniata</taxon>
        <taxon>Vertebrata</taxon>
        <taxon>Euteleostomi</taxon>
        <taxon>Archelosauria</taxon>
        <taxon>Testudinata</taxon>
        <taxon>Testudines</taxon>
        <taxon>Cryptodira</taxon>
        <taxon>Trionychia</taxon>
        <taxon>Trionychidae</taxon>
        <taxon>Pelodiscus</taxon>
    </lineage>
</organism>
<feature type="domain" description="Lamina-associated polypeptide 2 alpha C-terminal" evidence="2">
    <location>
        <begin position="127"/>
        <end position="328"/>
    </location>
</feature>
<dbReference type="eggNOG" id="ENOG502RU9M">
    <property type="taxonomic scope" value="Eukaryota"/>
</dbReference>
<name>K7F182_PELSI</name>
<evidence type="ECO:0000313" key="3">
    <source>
        <dbReference type="Ensembl" id="ENSPSIP00000001792.1"/>
    </source>
</evidence>
<accession>K7F182</accession>
<dbReference type="HOGENOM" id="CLU_716780_0_0_1"/>
<dbReference type="Pfam" id="PF11560">
    <property type="entry name" value="LAP2alpha"/>
    <property type="match status" value="1"/>
</dbReference>
<protein>
    <recommendedName>
        <fullName evidence="2">Lamina-associated polypeptide 2 alpha C-terminal domain-containing protein</fullName>
    </recommendedName>
</protein>
<dbReference type="GeneTree" id="ENSGT00610000087381"/>
<evidence type="ECO:0000256" key="1">
    <source>
        <dbReference type="SAM" id="MobiDB-lite"/>
    </source>
</evidence>
<dbReference type="Gene3D" id="1.10.287.3160">
    <property type="match status" value="1"/>
</dbReference>
<evidence type="ECO:0000259" key="2">
    <source>
        <dbReference type="Pfam" id="PF11560"/>
    </source>
</evidence>
<reference evidence="4" key="1">
    <citation type="submission" date="2011-10" db="EMBL/GenBank/DDBJ databases">
        <authorList>
            <consortium name="Soft-shell Turtle Genome Consortium"/>
        </authorList>
    </citation>
    <scope>NUCLEOTIDE SEQUENCE [LARGE SCALE GENOMIC DNA]</scope>
    <source>
        <strain evidence="4">Daiwa-1</strain>
    </source>
</reference>
<keyword evidence="4" id="KW-1185">Reference proteome</keyword>
<dbReference type="EMBL" id="AGCU01143477">
    <property type="status" value="NOT_ANNOTATED_CDS"/>
    <property type="molecule type" value="Genomic_DNA"/>
</dbReference>
<reference evidence="3" key="4">
    <citation type="submission" date="2025-09" db="UniProtKB">
        <authorList>
            <consortium name="Ensembl"/>
        </authorList>
    </citation>
    <scope>IDENTIFICATION</scope>
</reference>
<dbReference type="Proteomes" id="UP000007267">
    <property type="component" value="Unassembled WGS sequence"/>
</dbReference>
<reference evidence="3" key="3">
    <citation type="submission" date="2025-08" db="UniProtKB">
        <authorList>
            <consortium name="Ensembl"/>
        </authorList>
    </citation>
    <scope>IDENTIFICATION</scope>
</reference>
<dbReference type="InterPro" id="IPR021623">
    <property type="entry name" value="LAP2alpha_C"/>
</dbReference>
<dbReference type="Ensembl" id="ENSPSIT00000001799.1">
    <property type="protein sequence ID" value="ENSPSIP00000001792.1"/>
    <property type="gene ID" value="ENSPSIG00000001799.1"/>
</dbReference>
<sequence>MIDHIIMCQLVTVTPALIGDHRAPAALLAQLLSILSPGRDHLLTYHTLQGPQRGHSDPEEGVSANVHLSFPSPDDAVTSGDTSPPDDLREFQDLFKRVAQSQEVQLSEAQVKQHKLLKNLHPQQRCRIALPSDEAIMDMAHEIWQTPTSIPPTSKRADKYFVPSKDMGFLFNHPQPNSLIVDAARHKNKTSQFRSSLPDKGTRKLDLFGCKMYSSSTLMLRIANYAALLSNHNFDNYAKLPELMQHLPEAKRPLLKAIVQEGYTAWRTLLQIALDVTDTAARAMATGIAMRRASWLMASGAPKELQNKVEDLPFDRKRLFAASTDDVLHSGKDSRTTLRTLGMYTPLFKRRHYYTFQRRYDYTFQKQQQCVPDQPRFRQHPQRKHQ</sequence>
<dbReference type="OMA" id="DMAHEIW"/>
<proteinExistence type="predicted"/>